<evidence type="ECO:0000256" key="1">
    <source>
        <dbReference type="ARBA" id="ARBA00004225"/>
    </source>
</evidence>
<comment type="similarity">
    <text evidence="2 17">Belongs to the complex I subunit 4L family.</text>
</comment>
<feature type="transmembrane region" description="Helical" evidence="17">
    <location>
        <begin position="61"/>
        <end position="80"/>
    </location>
</feature>
<evidence type="ECO:0000256" key="17">
    <source>
        <dbReference type="RuleBase" id="RU004419"/>
    </source>
</evidence>
<comment type="catalytic activity">
    <reaction evidence="16">
        <text>a ubiquinone + NADH + 5 H(+)(in) = a ubiquinol + NAD(+) + 4 H(+)(out)</text>
        <dbReference type="Rhea" id="RHEA:29091"/>
        <dbReference type="Rhea" id="RHEA-COMP:9565"/>
        <dbReference type="Rhea" id="RHEA-COMP:9566"/>
        <dbReference type="ChEBI" id="CHEBI:15378"/>
        <dbReference type="ChEBI" id="CHEBI:16389"/>
        <dbReference type="ChEBI" id="CHEBI:17976"/>
        <dbReference type="ChEBI" id="CHEBI:57540"/>
        <dbReference type="ChEBI" id="CHEBI:57945"/>
        <dbReference type="EC" id="7.1.1.2"/>
    </reaction>
    <physiologicalReaction direction="left-to-right" evidence="16">
        <dbReference type="Rhea" id="RHEA:29092"/>
    </physiologicalReaction>
</comment>
<evidence type="ECO:0000256" key="13">
    <source>
        <dbReference type="ARBA" id="ARBA00023128"/>
    </source>
</evidence>
<keyword evidence="17" id="KW-0999">Mitochondrion inner membrane</keyword>
<evidence type="ECO:0000256" key="2">
    <source>
        <dbReference type="ARBA" id="ARBA00010519"/>
    </source>
</evidence>
<dbReference type="PANTHER" id="PTHR11434">
    <property type="entry name" value="NADH-UBIQUINONE OXIDOREDUCTASE SUBUNIT ND4L"/>
    <property type="match status" value="1"/>
</dbReference>
<protein>
    <recommendedName>
        <fullName evidence="4 17">NADH-ubiquinone oxidoreductase chain 4L</fullName>
        <ecNumber evidence="3 17">7.1.1.2</ecNumber>
    </recommendedName>
</protein>
<dbReference type="GO" id="GO:0042773">
    <property type="term" value="P:ATP synthesis coupled electron transport"/>
    <property type="evidence" value="ECO:0007669"/>
    <property type="project" value="UniProtKB-UniRule"/>
</dbReference>
<keyword evidence="18" id="KW-0732">Signal</keyword>
<comment type="function">
    <text evidence="15">Core subunit of the mitochondrial membrane respiratory chain NADH dehydrogenase (Complex I) which catalyzes electron transfer from NADH through the respiratory chain, using ubiquinone as an electron acceptor. Part of the enzyme membrane arm which is embedded in the lipid bilayer and involved in proton translocation.</text>
</comment>
<evidence type="ECO:0000256" key="11">
    <source>
        <dbReference type="ARBA" id="ARBA00023027"/>
    </source>
</evidence>
<evidence type="ECO:0000256" key="10">
    <source>
        <dbReference type="ARBA" id="ARBA00022989"/>
    </source>
</evidence>
<evidence type="ECO:0000256" key="5">
    <source>
        <dbReference type="ARBA" id="ARBA00022448"/>
    </source>
</evidence>
<evidence type="ECO:0000256" key="16">
    <source>
        <dbReference type="ARBA" id="ARBA00048769"/>
    </source>
</evidence>
<name>A0A1Z4EAW2_9SAUR</name>
<dbReference type="AlphaFoldDB" id="A0A1Z4EAW2"/>
<keyword evidence="13 17" id="KW-0496">Mitochondrion</keyword>
<evidence type="ECO:0000256" key="9">
    <source>
        <dbReference type="ARBA" id="ARBA00022982"/>
    </source>
</evidence>
<evidence type="ECO:0000256" key="12">
    <source>
        <dbReference type="ARBA" id="ARBA00023075"/>
    </source>
</evidence>
<dbReference type="EC" id="7.1.1.2" evidence="3 17"/>
<keyword evidence="11 17" id="KW-0520">NAD</keyword>
<gene>
    <name evidence="19" type="primary">ND4L</name>
</gene>
<dbReference type="InterPro" id="IPR039428">
    <property type="entry name" value="NUOK/Mnh_C1-like"/>
</dbReference>
<dbReference type="GO" id="GO:0030964">
    <property type="term" value="C:NADH dehydrogenase complex"/>
    <property type="evidence" value="ECO:0007669"/>
    <property type="project" value="TreeGrafter"/>
</dbReference>
<dbReference type="GO" id="GO:0008137">
    <property type="term" value="F:NADH dehydrogenase (ubiquinone) activity"/>
    <property type="evidence" value="ECO:0007669"/>
    <property type="project" value="UniProtKB-EC"/>
</dbReference>
<feature type="transmembrane region" description="Helical" evidence="17">
    <location>
        <begin position="30"/>
        <end position="49"/>
    </location>
</feature>
<proteinExistence type="inferred from homology"/>
<sequence>MSIMHFICLTAFILSLLGFAHHKKHLVTTLLCLESMTLTMFISLSMWPLQLQTPSMTLPPILVLTFSACDTSTGLALMVASSRTHGLDLLKNLNLLKC</sequence>
<evidence type="ECO:0000256" key="3">
    <source>
        <dbReference type="ARBA" id="ARBA00012944"/>
    </source>
</evidence>
<evidence type="ECO:0000256" key="7">
    <source>
        <dbReference type="ARBA" id="ARBA00022692"/>
    </source>
</evidence>
<keyword evidence="14 17" id="KW-0472">Membrane</keyword>
<keyword evidence="12 17" id="KW-0830">Ubiquinone</keyword>
<keyword evidence="5 17" id="KW-0813">Transport</keyword>
<keyword evidence="7 17" id="KW-0812">Transmembrane</keyword>
<dbReference type="Pfam" id="PF00420">
    <property type="entry name" value="Oxidored_q2"/>
    <property type="match status" value="1"/>
</dbReference>
<evidence type="ECO:0000313" key="19">
    <source>
        <dbReference type="EMBL" id="BAX90087.1"/>
    </source>
</evidence>
<accession>A0A1Z4EAW2</accession>
<evidence type="ECO:0000256" key="18">
    <source>
        <dbReference type="SAM" id="SignalP"/>
    </source>
</evidence>
<evidence type="ECO:0000256" key="6">
    <source>
        <dbReference type="ARBA" id="ARBA00022660"/>
    </source>
</evidence>
<feature type="chain" id="PRO_5013165081" description="NADH-ubiquinone oxidoreductase chain 4L" evidence="18">
    <location>
        <begin position="23"/>
        <end position="98"/>
    </location>
</feature>
<dbReference type="EMBL" id="AB970731">
    <property type="protein sequence ID" value="BAX90087.1"/>
    <property type="molecule type" value="Genomic_DNA"/>
</dbReference>
<dbReference type="GO" id="GO:0005743">
    <property type="term" value="C:mitochondrial inner membrane"/>
    <property type="evidence" value="ECO:0007669"/>
    <property type="project" value="UniProtKB-SubCell"/>
</dbReference>
<dbReference type="GO" id="GO:0016651">
    <property type="term" value="F:oxidoreductase activity, acting on NAD(P)H"/>
    <property type="evidence" value="ECO:0007669"/>
    <property type="project" value="InterPro"/>
</dbReference>
<reference evidence="19" key="1">
    <citation type="submission" date="2014-06" db="EMBL/GenBank/DDBJ databases">
        <title>The complete mitochondrial genome of Peltocephalus dumerilianus.</title>
        <authorList>
            <person name="Yamada C."/>
            <person name="Shibata H."/>
            <person name="Kumazawa Y."/>
        </authorList>
    </citation>
    <scope>NUCLEOTIDE SEQUENCE</scope>
    <source>
        <strain evidence="19">Pdum1</strain>
    </source>
</reference>
<keyword evidence="10 17" id="KW-1133">Transmembrane helix</keyword>
<geneLocation type="mitochondrion" evidence="19"/>
<keyword evidence="9 17" id="KW-0249">Electron transport</keyword>
<feature type="signal peptide" evidence="18">
    <location>
        <begin position="1"/>
        <end position="22"/>
    </location>
</feature>
<dbReference type="Gene3D" id="1.10.287.3510">
    <property type="match status" value="1"/>
</dbReference>
<evidence type="ECO:0000256" key="4">
    <source>
        <dbReference type="ARBA" id="ARBA00016612"/>
    </source>
</evidence>
<evidence type="ECO:0000256" key="15">
    <source>
        <dbReference type="ARBA" id="ARBA00043911"/>
    </source>
</evidence>
<dbReference type="InterPro" id="IPR001133">
    <property type="entry name" value="NADH_UbQ_OxRdtase_chain4L/K"/>
</dbReference>
<dbReference type="PANTHER" id="PTHR11434:SF0">
    <property type="entry name" value="NADH-UBIQUINONE OXIDOREDUCTASE CHAIN 4L"/>
    <property type="match status" value="1"/>
</dbReference>
<keyword evidence="6 17" id="KW-0679">Respiratory chain</keyword>
<evidence type="ECO:0000256" key="8">
    <source>
        <dbReference type="ARBA" id="ARBA00022967"/>
    </source>
</evidence>
<evidence type="ECO:0000256" key="14">
    <source>
        <dbReference type="ARBA" id="ARBA00023136"/>
    </source>
</evidence>
<comment type="subcellular location">
    <subcellularLocation>
        <location evidence="17">Mitochondrion inner membrane</location>
        <topology evidence="17">Multi-pass membrane protein</topology>
    </subcellularLocation>
    <subcellularLocation>
        <location evidence="1">Mitochondrion membrane</location>
        <topology evidence="1">Multi-pass membrane protein</topology>
    </subcellularLocation>
</comment>
<keyword evidence="8 17" id="KW-1278">Translocase</keyword>
<organism evidence="19">
    <name type="scientific">Peltocephalus dumerilianus</name>
    <name type="common">big-headed amazon river turtle</name>
    <dbReference type="NCBI Taxonomy" id="329145"/>
    <lineage>
        <taxon>Eukaryota</taxon>
        <taxon>Metazoa</taxon>
        <taxon>Chordata</taxon>
        <taxon>Craniata</taxon>
        <taxon>Vertebrata</taxon>
        <taxon>Euteleostomi</taxon>
        <taxon>Archelosauria</taxon>
        <taxon>Testudinata</taxon>
        <taxon>Testudines</taxon>
        <taxon>Pleurodira</taxon>
        <taxon>Podocnemididae</taxon>
        <taxon>Peltocephalus</taxon>
    </lineage>
</organism>